<proteinExistence type="predicted"/>
<dbReference type="EMBL" id="CM023483">
    <property type="protein sequence ID" value="KAH6935631.1"/>
    <property type="molecule type" value="Genomic_DNA"/>
</dbReference>
<comment type="caution">
    <text evidence="1">The sequence shown here is derived from an EMBL/GenBank/DDBJ whole genome shotgun (WGS) entry which is preliminary data.</text>
</comment>
<sequence length="184" mass="21056">MERQDMHMRKATPLAKRIAVALYRLATSAEERTMVNLLGVSRSSVNIIFREFCGIVVRHLEPRFVQFPRFWYTGWCHIEVCPPKEHATDHFNHQGWCSVILLGVVDHHYKFMYMNVGSPGRIHDATVFERSRLPAVMSGDLFKMQCQVIEGVGPVVVASQAFPLQPHLMKPFSARACWVIVASF</sequence>
<protein>
    <submittedName>
        <fullName evidence="1">Uncharacterized protein</fullName>
    </submittedName>
</protein>
<gene>
    <name evidence="1" type="ORF">HPB50_007094</name>
</gene>
<evidence type="ECO:0000313" key="2">
    <source>
        <dbReference type="Proteomes" id="UP000821845"/>
    </source>
</evidence>
<accession>A0ACB7SNV2</accession>
<keyword evidence="2" id="KW-1185">Reference proteome</keyword>
<name>A0ACB7SNV2_HYAAI</name>
<reference evidence="1" key="1">
    <citation type="submission" date="2020-05" db="EMBL/GenBank/DDBJ databases">
        <title>Large-scale comparative analyses of tick genomes elucidate their genetic diversity and vector capacities.</title>
        <authorList>
            <person name="Jia N."/>
            <person name="Wang J."/>
            <person name="Shi W."/>
            <person name="Du L."/>
            <person name="Sun Y."/>
            <person name="Zhan W."/>
            <person name="Jiang J."/>
            <person name="Wang Q."/>
            <person name="Zhang B."/>
            <person name="Ji P."/>
            <person name="Sakyi L.B."/>
            <person name="Cui X."/>
            <person name="Yuan T."/>
            <person name="Jiang B."/>
            <person name="Yang W."/>
            <person name="Lam T.T.-Y."/>
            <person name="Chang Q."/>
            <person name="Ding S."/>
            <person name="Wang X."/>
            <person name="Zhu J."/>
            <person name="Ruan X."/>
            <person name="Zhao L."/>
            <person name="Wei J."/>
            <person name="Que T."/>
            <person name="Du C."/>
            <person name="Cheng J."/>
            <person name="Dai P."/>
            <person name="Han X."/>
            <person name="Huang E."/>
            <person name="Gao Y."/>
            <person name="Liu J."/>
            <person name="Shao H."/>
            <person name="Ye R."/>
            <person name="Li L."/>
            <person name="Wei W."/>
            <person name="Wang X."/>
            <person name="Wang C."/>
            <person name="Yang T."/>
            <person name="Huo Q."/>
            <person name="Li W."/>
            <person name="Guo W."/>
            <person name="Chen H."/>
            <person name="Zhou L."/>
            <person name="Ni X."/>
            <person name="Tian J."/>
            <person name="Zhou Y."/>
            <person name="Sheng Y."/>
            <person name="Liu T."/>
            <person name="Pan Y."/>
            <person name="Xia L."/>
            <person name="Li J."/>
            <person name="Zhao F."/>
            <person name="Cao W."/>
        </authorList>
    </citation>
    <scope>NUCLEOTIDE SEQUENCE</scope>
    <source>
        <strain evidence="1">Hyas-2018</strain>
    </source>
</reference>
<dbReference type="Proteomes" id="UP000821845">
    <property type="component" value="Chromosome 3"/>
</dbReference>
<organism evidence="1 2">
    <name type="scientific">Hyalomma asiaticum</name>
    <name type="common">Tick</name>
    <dbReference type="NCBI Taxonomy" id="266040"/>
    <lineage>
        <taxon>Eukaryota</taxon>
        <taxon>Metazoa</taxon>
        <taxon>Ecdysozoa</taxon>
        <taxon>Arthropoda</taxon>
        <taxon>Chelicerata</taxon>
        <taxon>Arachnida</taxon>
        <taxon>Acari</taxon>
        <taxon>Parasitiformes</taxon>
        <taxon>Ixodida</taxon>
        <taxon>Ixodoidea</taxon>
        <taxon>Ixodidae</taxon>
        <taxon>Hyalomminae</taxon>
        <taxon>Hyalomma</taxon>
    </lineage>
</organism>
<evidence type="ECO:0000313" key="1">
    <source>
        <dbReference type="EMBL" id="KAH6935631.1"/>
    </source>
</evidence>